<dbReference type="RefSeq" id="XP_013018951.1">
    <property type="nucleotide sequence ID" value="XM_013163497.1"/>
</dbReference>
<protein>
    <submittedName>
        <fullName evidence="6">App1 protein</fullName>
    </submittedName>
</protein>
<feature type="compositionally biased region" description="Polar residues" evidence="3">
    <location>
        <begin position="316"/>
        <end position="327"/>
    </location>
</feature>
<evidence type="ECO:0000259" key="4">
    <source>
        <dbReference type="PROSITE" id="PS50002"/>
    </source>
</evidence>
<dbReference type="Proteomes" id="UP000016088">
    <property type="component" value="Unassembled WGS sequence"/>
</dbReference>
<evidence type="ECO:0000313" key="7">
    <source>
        <dbReference type="Proteomes" id="UP000016088"/>
    </source>
</evidence>
<dbReference type="OrthoDB" id="5971719at2759"/>
<dbReference type="SMART" id="SM00326">
    <property type="entry name" value="SH3"/>
    <property type="match status" value="2"/>
</dbReference>
<feature type="compositionally biased region" description="Pro residues" evidence="3">
    <location>
        <begin position="452"/>
        <end position="468"/>
    </location>
</feature>
<accession>S9PW37</accession>
<dbReference type="PROSITE" id="PS50002">
    <property type="entry name" value="SH3"/>
    <property type="match status" value="2"/>
</dbReference>
<dbReference type="VEuPathDB" id="FungiDB:SOCG_01077"/>
<dbReference type="PANTHER" id="PTHR10829">
    <property type="entry name" value="CORTACTIN AND DREBRIN"/>
    <property type="match status" value="1"/>
</dbReference>
<gene>
    <name evidence="6" type="ORF">SOCG_01077</name>
</gene>
<evidence type="ECO:0000256" key="3">
    <source>
        <dbReference type="SAM" id="MobiDB-lite"/>
    </source>
</evidence>
<feature type="compositionally biased region" description="Pro residues" evidence="3">
    <location>
        <begin position="234"/>
        <end position="248"/>
    </location>
</feature>
<dbReference type="PRINTS" id="PR00499">
    <property type="entry name" value="P67PHOX"/>
</dbReference>
<evidence type="ECO:0000259" key="5">
    <source>
        <dbReference type="PROSITE" id="PS51263"/>
    </source>
</evidence>
<dbReference type="GO" id="GO:0030833">
    <property type="term" value="P:regulation of actin filament polymerization"/>
    <property type="evidence" value="ECO:0007669"/>
    <property type="project" value="TreeGrafter"/>
</dbReference>
<dbReference type="AlphaFoldDB" id="S9PW37"/>
<feature type="compositionally biased region" description="Low complexity" evidence="3">
    <location>
        <begin position="257"/>
        <end position="266"/>
    </location>
</feature>
<dbReference type="GO" id="GO:0005884">
    <property type="term" value="C:actin filament"/>
    <property type="evidence" value="ECO:0007669"/>
    <property type="project" value="TreeGrafter"/>
</dbReference>
<feature type="domain" description="SH3" evidence="4">
    <location>
        <begin position="577"/>
        <end position="637"/>
    </location>
</feature>
<feature type="compositionally biased region" description="Polar residues" evidence="3">
    <location>
        <begin position="571"/>
        <end position="580"/>
    </location>
</feature>
<name>S9PW37_SCHOY</name>
<dbReference type="FunFam" id="2.30.30.40:FF:000072">
    <property type="entry name" value="Unconventional Myosin IB"/>
    <property type="match status" value="1"/>
</dbReference>
<feature type="domain" description="ADF-H" evidence="5">
    <location>
        <begin position="4"/>
        <end position="135"/>
    </location>
</feature>
<dbReference type="GeneID" id="25030061"/>
<dbReference type="HOGENOM" id="CLU_013085_2_0_1"/>
<proteinExistence type="predicted"/>
<dbReference type="PROSITE" id="PS51263">
    <property type="entry name" value="ADF_H"/>
    <property type="match status" value="1"/>
</dbReference>
<dbReference type="Pfam" id="PF00018">
    <property type="entry name" value="SH3_1"/>
    <property type="match status" value="2"/>
</dbReference>
<dbReference type="EMBL" id="KE503207">
    <property type="protein sequence ID" value="EPX73326.1"/>
    <property type="molecule type" value="Genomic_DNA"/>
</dbReference>
<dbReference type="InterPro" id="IPR001452">
    <property type="entry name" value="SH3_domain"/>
</dbReference>
<dbReference type="Pfam" id="PF00241">
    <property type="entry name" value="Cofilin_ADF"/>
    <property type="match status" value="1"/>
</dbReference>
<dbReference type="InterPro" id="IPR029006">
    <property type="entry name" value="ADF-H/Gelsolin-like_dom_sf"/>
</dbReference>
<sequence length="710" mass="76474">MSFQLDTSSFGSDIKKAHAQVLNGSPDCSWAVFGYAKGQGNVLKVLATGNDDYEFLDEFDENAILYGFLRVKDSNTGLHKFVLVSWCGEAAPSSRKGLFPIHSASVTRLLNGYHIQVTGRESSDLNLDDIHRRVADASGSKYSSNTSTSTSATSAPKPASAFSHRQTPPPGTVVGSVPFQKPGIEDNTWSDTYKQRPTQPQPSLRIPVNANWSNAESSQPEPEKQPQPSSIKPAPTPTPAPAPAPGPTQPTFVQKPAASSTSASTSKPEPKELNSPISKASTESTKTPTSELEQLHTSGNVNLSAKRALFERFQKNDTSSAIPQTRPQPRKLNRSFEAPASPKPQASDIPSAPKVDASAYTNNDDSKEAPSDPPSVASLRSRFANQNLNDQSTSSSTSNTQPSKRAPAPTATHSAPVPVAEPVPAPSNTSPLPQAPPVPTAPPRPEIANRVPSPPPVASYAPPPPPPQQEQKQEQEENPPPVPAMPPRPESTNQAPPPPPPVVPEPESEPEQPVAPASVTHLEPSPPVPARSDEEGPPIPPLPPVVETEMPPPPLPPTPNIHSHEAEDQSQHASEPSSKTPAVVIYDYSPEEENEIELTEGEKITIIDFVDEGWWLGEKSNGKQGLFPSNYVELLQEETVAPVQASESNVEDTSGQISVKAVYDYEAQEDNELTFYESDIITNVDRIDPNWWEGECHGRRGLFPSNYVEE</sequence>
<feature type="compositionally biased region" description="Polar residues" evidence="3">
    <location>
        <begin position="187"/>
        <end position="202"/>
    </location>
</feature>
<feature type="compositionally biased region" description="Low complexity" evidence="3">
    <location>
        <begin position="216"/>
        <end position="230"/>
    </location>
</feature>
<feature type="domain" description="SH3" evidence="4">
    <location>
        <begin position="654"/>
        <end position="710"/>
    </location>
</feature>
<dbReference type="CDD" id="cd11819">
    <property type="entry name" value="SH3_Cortactin_like"/>
    <property type="match status" value="1"/>
</dbReference>
<evidence type="ECO:0000313" key="6">
    <source>
        <dbReference type="EMBL" id="EPX73326.1"/>
    </source>
</evidence>
<dbReference type="GO" id="GO:0051015">
    <property type="term" value="F:actin filament binding"/>
    <property type="evidence" value="ECO:0007669"/>
    <property type="project" value="TreeGrafter"/>
</dbReference>
<dbReference type="PRINTS" id="PR00452">
    <property type="entry name" value="SH3DOMAIN"/>
</dbReference>
<dbReference type="PANTHER" id="PTHR10829:SF25">
    <property type="entry name" value="DREBRIN-LIKE PROTEIN"/>
    <property type="match status" value="1"/>
</dbReference>
<dbReference type="SUPFAM" id="SSF50044">
    <property type="entry name" value="SH3-domain"/>
    <property type="match status" value="2"/>
</dbReference>
<dbReference type="GO" id="GO:0030479">
    <property type="term" value="C:actin cortical patch"/>
    <property type="evidence" value="ECO:0007669"/>
    <property type="project" value="EnsemblFungi"/>
</dbReference>
<feature type="compositionally biased region" description="Polar residues" evidence="3">
    <location>
        <begin position="275"/>
        <end position="303"/>
    </location>
</feature>
<keyword evidence="1 2" id="KW-0728">SH3 domain</keyword>
<organism evidence="6 7">
    <name type="scientific">Schizosaccharomyces octosporus (strain yFS286)</name>
    <name type="common">Fission yeast</name>
    <name type="synonym">Octosporomyces octosporus</name>
    <dbReference type="NCBI Taxonomy" id="483514"/>
    <lineage>
        <taxon>Eukaryota</taxon>
        <taxon>Fungi</taxon>
        <taxon>Dikarya</taxon>
        <taxon>Ascomycota</taxon>
        <taxon>Taphrinomycotina</taxon>
        <taxon>Schizosaccharomycetes</taxon>
        <taxon>Schizosaccharomycetales</taxon>
        <taxon>Schizosaccharomycetaceae</taxon>
        <taxon>Schizosaccharomyces</taxon>
    </lineage>
</organism>
<dbReference type="InterPro" id="IPR002108">
    <property type="entry name" value="ADF-H"/>
</dbReference>
<dbReference type="CDD" id="cd11961">
    <property type="entry name" value="SH3_Abp1_fungi_C2"/>
    <property type="match status" value="1"/>
</dbReference>
<feature type="compositionally biased region" description="Pro residues" evidence="3">
    <location>
        <begin position="433"/>
        <end position="445"/>
    </location>
</feature>
<feature type="compositionally biased region" description="Low complexity" evidence="3">
    <location>
        <begin position="137"/>
        <end position="163"/>
    </location>
</feature>
<dbReference type="CDD" id="cd11281">
    <property type="entry name" value="ADF_drebrin_like"/>
    <property type="match status" value="1"/>
</dbReference>
<reference evidence="6 7" key="1">
    <citation type="journal article" date="2011" name="Science">
        <title>Comparative functional genomics of the fission yeasts.</title>
        <authorList>
            <person name="Rhind N."/>
            <person name="Chen Z."/>
            <person name="Yassour M."/>
            <person name="Thompson D.A."/>
            <person name="Haas B.J."/>
            <person name="Habib N."/>
            <person name="Wapinski I."/>
            <person name="Roy S."/>
            <person name="Lin M.F."/>
            <person name="Heiman D.I."/>
            <person name="Young S.K."/>
            <person name="Furuya K."/>
            <person name="Guo Y."/>
            <person name="Pidoux A."/>
            <person name="Chen H.M."/>
            <person name="Robbertse B."/>
            <person name="Goldberg J.M."/>
            <person name="Aoki K."/>
            <person name="Bayne E.H."/>
            <person name="Berlin A.M."/>
            <person name="Desjardins C.A."/>
            <person name="Dobbs E."/>
            <person name="Dukaj L."/>
            <person name="Fan L."/>
            <person name="FitzGerald M.G."/>
            <person name="French C."/>
            <person name="Gujja S."/>
            <person name="Hansen K."/>
            <person name="Keifenheim D."/>
            <person name="Levin J.Z."/>
            <person name="Mosher R.A."/>
            <person name="Mueller C.A."/>
            <person name="Pfiffner J."/>
            <person name="Priest M."/>
            <person name="Russ C."/>
            <person name="Smialowska A."/>
            <person name="Swoboda P."/>
            <person name="Sykes S.M."/>
            <person name="Vaughn M."/>
            <person name="Vengrova S."/>
            <person name="Yoder R."/>
            <person name="Zeng Q."/>
            <person name="Allshire R."/>
            <person name="Baulcombe D."/>
            <person name="Birren B.W."/>
            <person name="Brown W."/>
            <person name="Ekwall K."/>
            <person name="Kellis M."/>
            <person name="Leatherwood J."/>
            <person name="Levin H."/>
            <person name="Margalit H."/>
            <person name="Martienssen R."/>
            <person name="Nieduszynski C.A."/>
            <person name="Spatafora J.W."/>
            <person name="Friedman N."/>
            <person name="Dalgaard J.Z."/>
            <person name="Baumann P."/>
            <person name="Niki H."/>
            <person name="Regev A."/>
            <person name="Nusbaum C."/>
        </authorList>
    </citation>
    <scope>NUCLEOTIDE SEQUENCE [LARGE SCALE GENOMIC DNA]</scope>
    <source>
        <strain evidence="7">yFS286</strain>
    </source>
</reference>
<feature type="region of interest" description="Disordered" evidence="3">
    <location>
        <begin position="137"/>
        <end position="590"/>
    </location>
</feature>
<evidence type="ECO:0000256" key="1">
    <source>
        <dbReference type="ARBA" id="ARBA00022443"/>
    </source>
</evidence>
<dbReference type="OMA" id="FKEPRGA"/>
<dbReference type="eggNOG" id="KOG3655">
    <property type="taxonomic scope" value="Eukaryota"/>
</dbReference>
<feature type="compositionally biased region" description="Pro residues" evidence="3">
    <location>
        <begin position="537"/>
        <end position="559"/>
    </location>
</feature>
<dbReference type="InterPro" id="IPR035718">
    <property type="entry name" value="Abp1_fungi_SH3_C2"/>
</dbReference>
<dbReference type="GO" id="GO:0030427">
    <property type="term" value="C:site of polarized growth"/>
    <property type="evidence" value="ECO:0007669"/>
    <property type="project" value="TreeGrafter"/>
</dbReference>
<feature type="compositionally biased region" description="Low complexity" evidence="3">
    <location>
        <begin position="385"/>
        <end position="403"/>
    </location>
</feature>
<keyword evidence="7" id="KW-1185">Reference proteome</keyword>
<dbReference type="SUPFAM" id="SSF55753">
    <property type="entry name" value="Actin depolymerizing proteins"/>
    <property type="match status" value="1"/>
</dbReference>
<dbReference type="Gene3D" id="3.40.20.10">
    <property type="entry name" value="Severin"/>
    <property type="match status" value="1"/>
</dbReference>
<evidence type="ECO:0000256" key="2">
    <source>
        <dbReference type="PROSITE-ProRule" id="PRU00192"/>
    </source>
</evidence>
<dbReference type="Gene3D" id="2.30.30.40">
    <property type="entry name" value="SH3 Domains"/>
    <property type="match status" value="2"/>
</dbReference>
<feature type="compositionally biased region" description="Pro residues" evidence="3">
    <location>
        <begin position="478"/>
        <end position="504"/>
    </location>
</feature>
<dbReference type="GO" id="GO:0099079">
    <property type="term" value="C:actin body"/>
    <property type="evidence" value="ECO:0007669"/>
    <property type="project" value="EnsemblFungi"/>
</dbReference>
<dbReference type="InterPro" id="IPR036028">
    <property type="entry name" value="SH3-like_dom_sf"/>
</dbReference>
<dbReference type="SMART" id="SM00102">
    <property type="entry name" value="ADF"/>
    <property type="match status" value="1"/>
</dbReference>